<dbReference type="EMBL" id="NMQW01000033">
    <property type="protein sequence ID" value="OXM84359.1"/>
    <property type="molecule type" value="Genomic_DNA"/>
</dbReference>
<evidence type="ECO:0000313" key="2">
    <source>
        <dbReference type="Proteomes" id="UP000215509"/>
    </source>
</evidence>
<dbReference type="Proteomes" id="UP000215509">
    <property type="component" value="Unassembled WGS sequence"/>
</dbReference>
<keyword evidence="2" id="KW-1185">Reference proteome</keyword>
<proteinExistence type="predicted"/>
<dbReference type="OrthoDB" id="2613169at2"/>
<organism evidence="1 2">
    <name type="scientific">Paenibacillus rigui</name>
    <dbReference type="NCBI Taxonomy" id="554312"/>
    <lineage>
        <taxon>Bacteria</taxon>
        <taxon>Bacillati</taxon>
        <taxon>Bacillota</taxon>
        <taxon>Bacilli</taxon>
        <taxon>Bacillales</taxon>
        <taxon>Paenibacillaceae</taxon>
        <taxon>Paenibacillus</taxon>
    </lineage>
</organism>
<comment type="caution">
    <text evidence="1">The sequence shown here is derived from an EMBL/GenBank/DDBJ whole genome shotgun (WGS) entry which is preliminary data.</text>
</comment>
<dbReference type="AlphaFoldDB" id="A0A229UN82"/>
<dbReference type="RefSeq" id="WP_094016930.1">
    <property type="nucleotide sequence ID" value="NZ_NMQW01000033.1"/>
</dbReference>
<evidence type="ECO:0000313" key="1">
    <source>
        <dbReference type="EMBL" id="OXM84359.1"/>
    </source>
</evidence>
<sequence length="130" mass="14943">MLTSDIVQMTMHRIDNYQRLIKLIKLKTIEEDRCTLPHKVMANFLDVASDEITRWLDRLIQFGMIEKLGPGSVYRVADTAEEVNKLDRMAELLVLIKERPDLSFEQQAGALGITMQELEALFGFFIQIAS</sequence>
<reference evidence="1 2" key="1">
    <citation type="submission" date="2017-07" db="EMBL/GenBank/DDBJ databases">
        <title>Genome sequencing and assembly of Paenibacillus rigui.</title>
        <authorList>
            <person name="Mayilraj S."/>
        </authorList>
    </citation>
    <scope>NUCLEOTIDE SEQUENCE [LARGE SCALE GENOMIC DNA]</scope>
    <source>
        <strain evidence="1 2">JCM 16352</strain>
    </source>
</reference>
<gene>
    <name evidence="1" type="ORF">CF651_21505</name>
</gene>
<name>A0A229UN82_9BACL</name>
<protein>
    <submittedName>
        <fullName evidence="1">Uncharacterized protein</fullName>
    </submittedName>
</protein>
<accession>A0A229UN82</accession>